<gene>
    <name evidence="3" type="ORF">ACFSQW_03940</name>
</gene>
<keyword evidence="1" id="KW-0812">Transmembrane</keyword>
<feature type="domain" description="DUF6377" evidence="2">
    <location>
        <begin position="263"/>
        <end position="524"/>
    </location>
</feature>
<keyword evidence="4" id="KW-1185">Reference proteome</keyword>
<feature type="transmembrane region" description="Helical" evidence="1">
    <location>
        <begin position="334"/>
        <end position="353"/>
    </location>
</feature>
<evidence type="ECO:0000259" key="2">
    <source>
        <dbReference type="Pfam" id="PF19904"/>
    </source>
</evidence>
<proteinExistence type="predicted"/>
<keyword evidence="1" id="KW-0472">Membrane</keyword>
<comment type="caution">
    <text evidence="3">The sequence shown here is derived from an EMBL/GenBank/DDBJ whole genome shotgun (WGS) entry which is preliminary data.</text>
</comment>
<reference evidence="4" key="1">
    <citation type="journal article" date="2019" name="Int. J. Syst. Evol. Microbiol.">
        <title>The Global Catalogue of Microorganisms (GCM) 10K type strain sequencing project: providing services to taxonomists for standard genome sequencing and annotation.</title>
        <authorList>
            <consortium name="The Broad Institute Genomics Platform"/>
            <consortium name="The Broad Institute Genome Sequencing Center for Infectious Disease"/>
            <person name="Wu L."/>
            <person name="Ma J."/>
        </authorList>
    </citation>
    <scope>NUCLEOTIDE SEQUENCE [LARGE SCALE GENOMIC DNA]</scope>
    <source>
        <strain evidence="4">KCTC 52298</strain>
    </source>
</reference>
<keyword evidence="1" id="KW-1133">Transmembrane helix</keyword>
<organism evidence="3 4">
    <name type="scientific">Sphingobacterium tabacisoli</name>
    <dbReference type="NCBI Taxonomy" id="2044855"/>
    <lineage>
        <taxon>Bacteria</taxon>
        <taxon>Pseudomonadati</taxon>
        <taxon>Bacteroidota</taxon>
        <taxon>Sphingobacteriia</taxon>
        <taxon>Sphingobacteriales</taxon>
        <taxon>Sphingobacteriaceae</taxon>
        <taxon>Sphingobacterium</taxon>
    </lineage>
</organism>
<dbReference type="InterPro" id="IPR045957">
    <property type="entry name" value="DUF6377"/>
</dbReference>
<dbReference type="Proteomes" id="UP001597440">
    <property type="component" value="Unassembled WGS sequence"/>
</dbReference>
<dbReference type="EMBL" id="JBHULD010000004">
    <property type="protein sequence ID" value="MFD2553527.1"/>
    <property type="molecule type" value="Genomic_DNA"/>
</dbReference>
<evidence type="ECO:0000313" key="3">
    <source>
        <dbReference type="EMBL" id="MFD2553527.1"/>
    </source>
</evidence>
<dbReference type="Pfam" id="PF19904">
    <property type="entry name" value="DUF6377"/>
    <property type="match status" value="1"/>
</dbReference>
<sequence>MKANLIFTVIFFLFGTLMPTAQIKMSYDESFELLEKVLSKRGDYFNAKLDQIEQAKKKLQAVSNAKEEFDFCHELFDMYFDLQIDSALMYAQQMFLLSEDKLSSNISYKAQSTVLIARCYAFTGMYKESQDLLNQDLFTRTDLDDEIRRLYYVTQMELHKGLAEHTIVEGEFNSYIKKIEADVDSLLVYTPKTSIWHSVYLSNKLRSSQQYDKALEVLLAVYEKLTTDERDMAIVAFYIANLYNLKGDTESEKLYLAISAITDVKFAVKEYVSLWKLGGLLYEEGEIDIAHKFVEISLQDAIYSGAFRWMQQITQVLPNIYDAYNNKILQQRNAMIVGFSVIACLLLGITIQYRRLRKTRNQLHHLNNDLIIANRDLNSVSESLHLSNAELQIANSQLVFLNSELVKIGLLKETYLSKFIDLCSDYIDKLDDYRTNLKRLFKGGKIEKLQKELDSKVHVEREHKSFLTNFDETFLKLYPNFIDEFNNLFPQEEKQLIKNNDLLTTELRIYALIRLGITDNNKIARFLRCSITTVYTYRSKNKNRSSHPDLFEDTIRDLQKKPYSLCNIK</sequence>
<evidence type="ECO:0000256" key="1">
    <source>
        <dbReference type="SAM" id="Phobius"/>
    </source>
</evidence>
<accession>A0ABW5L0X6</accession>
<protein>
    <submittedName>
        <fullName evidence="3">DUF6377 domain-containing protein</fullName>
    </submittedName>
</protein>
<name>A0ABW5L0X6_9SPHI</name>
<evidence type="ECO:0000313" key="4">
    <source>
        <dbReference type="Proteomes" id="UP001597440"/>
    </source>
</evidence>
<dbReference type="RefSeq" id="WP_210355122.1">
    <property type="nucleotide sequence ID" value="NZ_JAEQMU010000004.1"/>
</dbReference>